<keyword evidence="1" id="KW-0472">Membrane</keyword>
<keyword evidence="1" id="KW-0812">Transmembrane</keyword>
<feature type="transmembrane region" description="Helical" evidence="1">
    <location>
        <begin position="39"/>
        <end position="58"/>
    </location>
</feature>
<dbReference type="HOGENOM" id="CLU_2291492_0_0_1"/>
<name>T0KMJ6_COLGC</name>
<evidence type="ECO:0000313" key="2">
    <source>
        <dbReference type="EMBL" id="EQB53204.1"/>
    </source>
</evidence>
<dbReference type="Proteomes" id="UP000015530">
    <property type="component" value="Unassembled WGS sequence"/>
</dbReference>
<protein>
    <submittedName>
        <fullName evidence="2">Uncharacterized protein</fullName>
    </submittedName>
</protein>
<evidence type="ECO:0000256" key="1">
    <source>
        <dbReference type="SAM" id="Phobius"/>
    </source>
</evidence>
<gene>
    <name evidence="2" type="ORF">CGLO_07106</name>
</gene>
<feature type="transmembrane region" description="Helical" evidence="1">
    <location>
        <begin position="79"/>
        <end position="99"/>
    </location>
</feature>
<proteinExistence type="predicted"/>
<accession>T0KMJ6</accession>
<organism evidence="2 3">
    <name type="scientific">Colletotrichum gloeosporioides (strain Cg-14)</name>
    <name type="common">Anthracnose fungus</name>
    <name type="synonym">Glomerella cingulata</name>
    <dbReference type="NCBI Taxonomy" id="1237896"/>
    <lineage>
        <taxon>Eukaryota</taxon>
        <taxon>Fungi</taxon>
        <taxon>Dikarya</taxon>
        <taxon>Ascomycota</taxon>
        <taxon>Pezizomycotina</taxon>
        <taxon>Sordariomycetes</taxon>
        <taxon>Hypocreomycetidae</taxon>
        <taxon>Glomerellales</taxon>
        <taxon>Glomerellaceae</taxon>
        <taxon>Colletotrichum</taxon>
        <taxon>Colletotrichum gloeosporioides species complex</taxon>
    </lineage>
</organism>
<comment type="caution">
    <text evidence="2">The sequence shown here is derived from an EMBL/GenBank/DDBJ whole genome shotgun (WGS) entry which is preliminary data.</text>
</comment>
<dbReference type="AlphaFoldDB" id="T0KMJ6"/>
<dbReference type="EMBL" id="AMYD01001423">
    <property type="protein sequence ID" value="EQB53204.1"/>
    <property type="molecule type" value="Genomic_DNA"/>
</dbReference>
<keyword evidence="1" id="KW-1133">Transmembrane helix</keyword>
<evidence type="ECO:0000313" key="3">
    <source>
        <dbReference type="Proteomes" id="UP000015530"/>
    </source>
</evidence>
<sequence>MSLPTSSFLNHITSYGAYLESTIHLPPKFRFFTNDAPHFLILEIIHLTFTFLTSAFLLPLWQLSDPYPWSRRRITCSQVLVWAMFILVHCSLTVFQRGMEE</sequence>
<reference evidence="3" key="1">
    <citation type="journal article" date="2013" name="Mol. Plant Microbe Interact.">
        <title>Global aspects of pacC regulation of pathogenicity genes in Colletotrichum gloeosporioides as revealed by transcriptome analysis.</title>
        <authorList>
            <person name="Alkan N."/>
            <person name="Meng X."/>
            <person name="Friedlander G."/>
            <person name="Reuveni E."/>
            <person name="Sukno S."/>
            <person name="Sherman A."/>
            <person name="Thon M."/>
            <person name="Fluhr R."/>
            <person name="Prusky D."/>
        </authorList>
    </citation>
    <scope>NUCLEOTIDE SEQUENCE [LARGE SCALE GENOMIC DNA]</scope>
    <source>
        <strain evidence="3">Cg-14</strain>
    </source>
</reference>